<evidence type="ECO:0000256" key="1">
    <source>
        <dbReference type="SAM" id="MobiDB-lite"/>
    </source>
</evidence>
<organism evidence="2 3">
    <name type="scientific">Pleuronectes platessa</name>
    <name type="common">European plaice</name>
    <dbReference type="NCBI Taxonomy" id="8262"/>
    <lineage>
        <taxon>Eukaryota</taxon>
        <taxon>Metazoa</taxon>
        <taxon>Chordata</taxon>
        <taxon>Craniata</taxon>
        <taxon>Vertebrata</taxon>
        <taxon>Euteleostomi</taxon>
        <taxon>Actinopterygii</taxon>
        <taxon>Neopterygii</taxon>
        <taxon>Teleostei</taxon>
        <taxon>Neoteleostei</taxon>
        <taxon>Acanthomorphata</taxon>
        <taxon>Carangaria</taxon>
        <taxon>Pleuronectiformes</taxon>
        <taxon>Pleuronectoidei</taxon>
        <taxon>Pleuronectidae</taxon>
        <taxon>Pleuronectes</taxon>
    </lineage>
</organism>
<feature type="region of interest" description="Disordered" evidence="1">
    <location>
        <begin position="96"/>
        <end position="164"/>
    </location>
</feature>
<dbReference type="AlphaFoldDB" id="A0A9N7VMK7"/>
<comment type="caution">
    <text evidence="2">The sequence shown here is derived from an EMBL/GenBank/DDBJ whole genome shotgun (WGS) entry which is preliminary data.</text>
</comment>
<reference evidence="2" key="1">
    <citation type="submission" date="2020-03" db="EMBL/GenBank/DDBJ databases">
        <authorList>
            <person name="Weist P."/>
        </authorList>
    </citation>
    <scope>NUCLEOTIDE SEQUENCE</scope>
</reference>
<proteinExistence type="predicted"/>
<sequence length="164" mass="18617">MAKQMKMSDEKPSTLLPESFAGLSRVVLEISSRAAPRRLARTLEISTIVDMRRHSPGRLLLSEPAQRWNDLVATSSPFSLQLLTLNHNVFTLKTETHVQTHKRRSREGRAAKSSRRSHVVSSIDRRDKDTGSHLGATRNMKMDDMRAKPERLDHTPTPWWLAAA</sequence>
<evidence type="ECO:0000313" key="3">
    <source>
        <dbReference type="Proteomes" id="UP001153269"/>
    </source>
</evidence>
<name>A0A9N7VMK7_PLEPL</name>
<dbReference type="EMBL" id="CADEAL010004269">
    <property type="protein sequence ID" value="CAB1455737.1"/>
    <property type="molecule type" value="Genomic_DNA"/>
</dbReference>
<gene>
    <name evidence="2" type="ORF">PLEPLA_LOCUS43518</name>
</gene>
<evidence type="ECO:0000313" key="2">
    <source>
        <dbReference type="EMBL" id="CAB1455737.1"/>
    </source>
</evidence>
<dbReference type="Proteomes" id="UP001153269">
    <property type="component" value="Unassembled WGS sequence"/>
</dbReference>
<accession>A0A9N7VMK7</accession>
<feature type="compositionally biased region" description="Basic and acidic residues" evidence="1">
    <location>
        <begin position="140"/>
        <end position="154"/>
    </location>
</feature>
<protein>
    <submittedName>
        <fullName evidence="2">Uncharacterized protein</fullName>
    </submittedName>
</protein>
<feature type="compositionally biased region" description="Basic residues" evidence="1">
    <location>
        <begin position="99"/>
        <end position="118"/>
    </location>
</feature>
<keyword evidence="3" id="KW-1185">Reference proteome</keyword>